<gene>
    <name evidence="6" type="primary">aroE</name>
    <name evidence="10" type="ORF">AFULGI_00026270</name>
</gene>
<feature type="binding site" evidence="6">
    <location>
        <position position="213"/>
    </location>
    <ligand>
        <name>shikimate</name>
        <dbReference type="ChEBI" id="CHEBI:36208"/>
    </ligand>
</feature>
<dbReference type="InterPro" id="IPR006151">
    <property type="entry name" value="Shikm_DH/Glu-tRNA_Rdtase"/>
</dbReference>
<feature type="binding site" evidence="6">
    <location>
        <begin position="120"/>
        <end position="124"/>
    </location>
    <ligand>
        <name>NADP(+)</name>
        <dbReference type="ChEBI" id="CHEBI:58349"/>
    </ligand>
</feature>
<comment type="pathway">
    <text evidence="6">Metabolic intermediate biosynthesis; chorismate biosynthesis; chorismate from D-erythrose 4-phosphate and phosphoenolpyruvate: step 4/7.</text>
</comment>
<dbReference type="NCBIfam" id="TIGR00507">
    <property type="entry name" value="aroE"/>
    <property type="match status" value="1"/>
</dbReference>
<dbReference type="SUPFAM" id="SSF53223">
    <property type="entry name" value="Aminoacid dehydrogenase-like, N-terminal domain"/>
    <property type="match status" value="1"/>
</dbReference>
<comment type="caution">
    <text evidence="6">Lacks conserved residue(s) required for the propagation of feature annotation.</text>
</comment>
<feature type="domain" description="Quinate/shikimate 5-dehydrogenase/glutamyl-tRNA reductase" evidence="7">
    <location>
        <begin position="110"/>
        <end position="184"/>
    </location>
</feature>
<dbReference type="PANTHER" id="PTHR21089">
    <property type="entry name" value="SHIKIMATE DEHYDROGENASE"/>
    <property type="match status" value="1"/>
</dbReference>
<dbReference type="EMBL" id="CP006577">
    <property type="protein sequence ID" value="AIG99337.1"/>
    <property type="molecule type" value="Genomic_DNA"/>
</dbReference>
<keyword evidence="3 6" id="KW-0521">NADP</keyword>
<comment type="function">
    <text evidence="6">Involved in the biosynthesis of the chorismate, which leads to the biosynthesis of aromatic amino acids. Catalyzes the reversible NADPH linked reduction of 3-dehydroshikimate (DHSA) to yield shikimate (SA).</text>
</comment>
<dbReference type="Pfam" id="PF08501">
    <property type="entry name" value="Shikimate_dh_N"/>
    <property type="match status" value="1"/>
</dbReference>
<organism evidence="10 11">
    <name type="scientific">Archaeoglobus fulgidus DSM 8774</name>
    <dbReference type="NCBI Taxonomy" id="1344584"/>
    <lineage>
        <taxon>Archaea</taxon>
        <taxon>Methanobacteriati</taxon>
        <taxon>Methanobacteriota</taxon>
        <taxon>Archaeoglobi</taxon>
        <taxon>Archaeoglobales</taxon>
        <taxon>Archaeoglobaceae</taxon>
        <taxon>Archaeoglobus</taxon>
    </lineage>
</organism>
<dbReference type="SUPFAM" id="SSF51735">
    <property type="entry name" value="NAD(P)-binding Rossmann-fold domains"/>
    <property type="match status" value="1"/>
</dbReference>
<evidence type="ECO:0000256" key="1">
    <source>
        <dbReference type="ARBA" id="ARBA00012962"/>
    </source>
</evidence>
<feature type="binding site" evidence="6">
    <location>
        <position position="98"/>
    </location>
    <ligand>
        <name>shikimate</name>
        <dbReference type="ChEBI" id="CHEBI:36208"/>
    </ligand>
</feature>
<dbReference type="InterPro" id="IPR041121">
    <property type="entry name" value="SDH_C"/>
</dbReference>
<dbReference type="PANTHER" id="PTHR21089:SF1">
    <property type="entry name" value="BIFUNCTIONAL 3-DEHYDROQUINATE DEHYDRATASE_SHIKIMATE DEHYDROGENASE, CHLOROPLASTIC"/>
    <property type="match status" value="1"/>
</dbReference>
<dbReference type="InterPro" id="IPR011342">
    <property type="entry name" value="Shikimate_DH"/>
</dbReference>
<dbReference type="GO" id="GO:0019632">
    <property type="term" value="P:shikimate metabolic process"/>
    <property type="evidence" value="ECO:0007669"/>
    <property type="project" value="InterPro"/>
</dbReference>
<protein>
    <recommendedName>
        <fullName evidence="1 6">Shikimate dehydrogenase (NADP(+))</fullName>
        <shortName evidence="6">SDH</shortName>
        <ecNumber evidence="1 6">1.1.1.25</ecNumber>
    </recommendedName>
</protein>
<dbReference type="InterPro" id="IPR013708">
    <property type="entry name" value="Shikimate_DH-bd_N"/>
</dbReference>
<dbReference type="GO" id="GO:0004764">
    <property type="term" value="F:shikimate 3-dehydrogenase (NADP+) activity"/>
    <property type="evidence" value="ECO:0007669"/>
    <property type="project" value="UniProtKB-UniRule"/>
</dbReference>
<evidence type="ECO:0000259" key="9">
    <source>
        <dbReference type="Pfam" id="PF18317"/>
    </source>
</evidence>
<comment type="similarity">
    <text evidence="6">Belongs to the shikimate dehydrogenase family.</text>
</comment>
<dbReference type="Gene3D" id="3.40.50.720">
    <property type="entry name" value="NAD(P)-binding Rossmann-like Domain"/>
    <property type="match status" value="1"/>
</dbReference>
<evidence type="ECO:0000259" key="7">
    <source>
        <dbReference type="Pfam" id="PF01488"/>
    </source>
</evidence>
<feature type="domain" description="Shikimate dehydrogenase substrate binding N-terminal" evidence="8">
    <location>
        <begin position="6"/>
        <end position="87"/>
    </location>
</feature>
<dbReference type="AlphaFoldDB" id="A0A075WHR8"/>
<feature type="binding site" evidence="6">
    <location>
        <position position="211"/>
    </location>
    <ligand>
        <name>NADP(+)</name>
        <dbReference type="ChEBI" id="CHEBI:58349"/>
    </ligand>
</feature>
<sequence>MLYLGVIGYPIKHSVSPAMHNAALQHEGIEGIYLAFEVKPDRLRDAVFGAKALGFRGLNVTIPFKESVVEFVELEGEAAKIKTVNTIDLVEMVGYNTDVYGVKAALSGTELGGKTALVVGAGGAGKAAALALLEMGSTVIVANRTEEKGREAVEMLRRYGECIFWPLSRVEELKGKVDVVVNATPLGMRGFKAEIPVPPSMLDGVELVFDTVYNPMETPLIREAKKRGCKVVYGIEMLVHQGAKAFEIWTGIEPDVGVMREAALRALRF</sequence>
<dbReference type="Pfam" id="PF01488">
    <property type="entry name" value="Shikimate_DH"/>
    <property type="match status" value="1"/>
</dbReference>
<keyword evidence="4 6" id="KW-0560">Oxidoreductase</keyword>
<feature type="binding site" evidence="6">
    <location>
        <begin position="143"/>
        <end position="148"/>
    </location>
    <ligand>
        <name>NADP(+)</name>
        <dbReference type="ChEBI" id="CHEBI:58349"/>
    </ligand>
</feature>
<dbReference type="Gene3D" id="3.40.50.10860">
    <property type="entry name" value="Leucine Dehydrogenase, chain A, domain 1"/>
    <property type="match status" value="1"/>
</dbReference>
<feature type="domain" description="SDH C-terminal" evidence="9">
    <location>
        <begin position="234"/>
        <end position="264"/>
    </location>
</feature>
<dbReference type="GO" id="GO:0009423">
    <property type="term" value="P:chorismate biosynthetic process"/>
    <property type="evidence" value="ECO:0007669"/>
    <property type="project" value="UniProtKB-UniRule"/>
</dbReference>
<feature type="binding site" evidence="6">
    <location>
        <begin position="14"/>
        <end position="16"/>
    </location>
    <ligand>
        <name>shikimate</name>
        <dbReference type="ChEBI" id="CHEBI:36208"/>
    </ligand>
</feature>
<dbReference type="GeneID" id="24796092"/>
<evidence type="ECO:0000256" key="6">
    <source>
        <dbReference type="HAMAP-Rule" id="MF_00222"/>
    </source>
</evidence>
<evidence type="ECO:0000313" key="11">
    <source>
        <dbReference type="Proteomes" id="UP000028501"/>
    </source>
</evidence>
<dbReference type="GO" id="GO:0050661">
    <property type="term" value="F:NADP binding"/>
    <property type="evidence" value="ECO:0007669"/>
    <property type="project" value="InterPro"/>
</dbReference>
<dbReference type="Pfam" id="PF18317">
    <property type="entry name" value="SDH_C"/>
    <property type="match status" value="1"/>
</dbReference>
<feature type="binding site" evidence="6">
    <location>
        <position position="234"/>
    </location>
    <ligand>
        <name>NADP(+)</name>
        <dbReference type="ChEBI" id="CHEBI:58349"/>
    </ligand>
</feature>
<dbReference type="NCBIfam" id="NF001319">
    <property type="entry name" value="PRK00258.3-3"/>
    <property type="match status" value="1"/>
</dbReference>
<dbReference type="HOGENOM" id="CLU_044063_4_1_2"/>
<evidence type="ECO:0000256" key="5">
    <source>
        <dbReference type="ARBA" id="ARBA00023141"/>
    </source>
</evidence>
<feature type="binding site" evidence="6">
    <location>
        <position position="85"/>
    </location>
    <ligand>
        <name>shikimate</name>
        <dbReference type="ChEBI" id="CHEBI:36208"/>
    </ligand>
</feature>
<feature type="binding site" evidence="6">
    <location>
        <position position="241"/>
    </location>
    <ligand>
        <name>shikimate</name>
        <dbReference type="ChEBI" id="CHEBI:36208"/>
    </ligand>
</feature>
<dbReference type="CDD" id="cd01065">
    <property type="entry name" value="NAD_bind_Shikimate_DH"/>
    <property type="match status" value="1"/>
</dbReference>
<dbReference type="InterPro" id="IPR046346">
    <property type="entry name" value="Aminoacid_DH-like_N_sf"/>
</dbReference>
<name>A0A075WHR8_ARCFL</name>
<proteinExistence type="inferred from homology"/>
<dbReference type="InterPro" id="IPR036291">
    <property type="entry name" value="NAD(P)-bd_dom_sf"/>
</dbReference>
<keyword evidence="5 6" id="KW-0057">Aromatic amino acid biosynthesis</keyword>
<comment type="catalytic activity">
    <reaction evidence="6">
        <text>shikimate + NADP(+) = 3-dehydroshikimate + NADPH + H(+)</text>
        <dbReference type="Rhea" id="RHEA:17737"/>
        <dbReference type="ChEBI" id="CHEBI:15378"/>
        <dbReference type="ChEBI" id="CHEBI:16630"/>
        <dbReference type="ChEBI" id="CHEBI:36208"/>
        <dbReference type="ChEBI" id="CHEBI:57783"/>
        <dbReference type="ChEBI" id="CHEBI:58349"/>
        <dbReference type="EC" id="1.1.1.25"/>
    </reaction>
</comment>
<comment type="subunit">
    <text evidence="6">Homodimer.</text>
</comment>
<evidence type="ECO:0000259" key="8">
    <source>
        <dbReference type="Pfam" id="PF08501"/>
    </source>
</evidence>
<evidence type="ECO:0000313" key="10">
    <source>
        <dbReference type="EMBL" id="AIG99337.1"/>
    </source>
</evidence>
<dbReference type="HAMAP" id="MF_00222">
    <property type="entry name" value="Shikimate_DH_AroE"/>
    <property type="match status" value="1"/>
</dbReference>
<dbReference type="Proteomes" id="UP000028501">
    <property type="component" value="Chromosome"/>
</dbReference>
<dbReference type="InterPro" id="IPR022893">
    <property type="entry name" value="Shikimate_DH_fam"/>
</dbReference>
<evidence type="ECO:0000256" key="4">
    <source>
        <dbReference type="ARBA" id="ARBA00023002"/>
    </source>
</evidence>
<dbReference type="GO" id="GO:0009073">
    <property type="term" value="P:aromatic amino acid family biosynthetic process"/>
    <property type="evidence" value="ECO:0007669"/>
    <property type="project" value="UniProtKB-KW"/>
</dbReference>
<keyword evidence="2 6" id="KW-0028">Amino-acid biosynthesis</keyword>
<dbReference type="UniPathway" id="UPA00053">
    <property type="reaction ID" value="UER00087"/>
</dbReference>
<dbReference type="KEGG" id="afg:AFULGI_00026270"/>
<feature type="active site" description="Proton acceptor" evidence="6">
    <location>
        <position position="65"/>
    </location>
</feature>
<accession>A0A075WHR8</accession>
<evidence type="ECO:0000256" key="3">
    <source>
        <dbReference type="ARBA" id="ARBA00022857"/>
    </source>
</evidence>
<dbReference type="EC" id="1.1.1.25" evidence="1 6"/>
<dbReference type="GO" id="GO:0008652">
    <property type="term" value="P:amino acid biosynthetic process"/>
    <property type="evidence" value="ECO:0007669"/>
    <property type="project" value="UniProtKB-KW"/>
</dbReference>
<feature type="binding site" evidence="6">
    <location>
        <position position="61"/>
    </location>
    <ligand>
        <name>shikimate</name>
        <dbReference type="ChEBI" id="CHEBI:36208"/>
    </ligand>
</feature>
<evidence type="ECO:0000256" key="2">
    <source>
        <dbReference type="ARBA" id="ARBA00022605"/>
    </source>
</evidence>
<dbReference type="RefSeq" id="WP_048096380.1">
    <property type="nucleotide sequence ID" value="NZ_CP006577.1"/>
</dbReference>
<reference evidence="10 11" key="1">
    <citation type="submission" date="2013-07" db="EMBL/GenBank/DDBJ databases">
        <title>Genome of Archaeoglobus fulgidus.</title>
        <authorList>
            <person name="Fiebig A."/>
            <person name="Birkeland N.-K."/>
        </authorList>
    </citation>
    <scope>NUCLEOTIDE SEQUENCE [LARGE SCALE GENOMIC DNA]</scope>
    <source>
        <strain evidence="10 11">DSM 8774</strain>
    </source>
</reference>